<organism evidence="10 11">
    <name type="scientific">Schistosoma bovis</name>
    <name type="common">Blood fluke</name>
    <dbReference type="NCBI Taxonomy" id="6184"/>
    <lineage>
        <taxon>Eukaryota</taxon>
        <taxon>Metazoa</taxon>
        <taxon>Spiralia</taxon>
        <taxon>Lophotrochozoa</taxon>
        <taxon>Platyhelminthes</taxon>
        <taxon>Trematoda</taxon>
        <taxon>Digenea</taxon>
        <taxon>Strigeidida</taxon>
        <taxon>Schistosomatoidea</taxon>
        <taxon>Schistosomatidae</taxon>
        <taxon>Schistosoma</taxon>
    </lineage>
</organism>
<dbReference type="InterPro" id="IPR001356">
    <property type="entry name" value="HD"/>
</dbReference>
<dbReference type="InterPro" id="IPR000047">
    <property type="entry name" value="HTH_motif"/>
</dbReference>
<dbReference type="InterPro" id="IPR051895">
    <property type="entry name" value="OTP_Homeobox"/>
</dbReference>
<dbReference type="PANTHER" id="PTHR46770:SF1">
    <property type="entry name" value="HOMEOBOX PROTEIN ORTHOPEDIA"/>
    <property type="match status" value="1"/>
</dbReference>
<sequence>MLNLTTDYISSFAIMNTSNNTTTTPVMLPLRNYHTHELCSISELNEHLTQSIIYSKNDHINKNEEIITNLTYPLNVSISYSYPYYYSSYPYQQFNIQSSNQQTSNDYLKQNEIISTLNKLNCTTELTMLNNNNNISIRKTSLSTLTTATTTVTTATTISATQVTGNNIYSNLLLPQFQTTKLNMNYPELSLHDLTSNHLNETYLNDLKLIKTTISNYLPERTTSIQSNHWCLTSNELRNMVHKRQINHEGNIIVENGHNHVDDIHRHRDNNEVVDNEEEIYDESEIDDENDLAHLSRAQNNKSSSLSYEDKQNLTYESEYSNDSETTQVTGNNIYSNLLLPQFQTTKLNMNYPELSLHDLTSNHLNETYLNDLKLIKTTISNYLPERTTSIQSNHWCLTSNELRNMVHKRQINHEGNIIVENGHNHVDDIHRHRDNNEVVDNEEEIYDESEIDDENDLAHLSRAQNNKSSSLSYEDKQNLTYESEYSNDSENSMCSEVHIRLNPVNRINHETVGRVKLDSSTSPLSSASSHWSNKYEHKSLNYHTPVSRNSQSSSIIIHKSSSINNNNSANENVNRISNNSIDDSTNINNLHLCEETNRLNSTIQTRIHDLNYSDNLTLDKNNNQISTYTNCVLLQQSNLQQHINTIGNIAKFPQDQIVNNFNKFFDHLDNKSPVQRKQIHPTSVDNYNIDDGNLENGHYKNDQLMRLFNPPNLNNSSSFEIKGQNICSTQQHLFQSQQTQQQISHSTPVYQTQRENYTDYENNIVSMDKLQACIQSTYIGTTHTTDSSTYSQLEDLNLTYDSTGPSSNLSSNETSSECLNYEKYNDICNKSNNIISNTNLTNTVDNCNVINSHNNNSNNNTGICSISDMKLPSSNTCVKQKRHRTRFTPNQLNELERAFSKTHYPDIFMREELALRIGLTESRVQVWFQNRRAKWKKRKKSGTPFRMTINSNSLTKNVSLTTNNSMKNIMNGDNTYNNISCSNNLNPYIQQLVPTAQTRSLDGLNCSKLDINPTNNLFLQSPTTYFGDSSSNTNYPLFEHSQSSIRKSQANSYPFFSQLEHIKDNMKVNPYFVESNPAGPFDQILQQRLGLPQMHNIPEVSTLNQIAYQTDLQNDKQNLDAVQGWHRKIDSLLTKQLESMHQHEQNEKSSTCEFNLVSTTTSSGLLRNKIKNSNDIFTIPPNLINQNSSSMDSRDFLCITGTTTITNSTDDIDTTIAGQSNTLSNLMLTKISKDGLNNFN</sequence>
<dbReference type="AlphaFoldDB" id="A0A430QPF3"/>
<name>A0A430QPF3_SCHBO</name>
<comment type="subcellular location">
    <subcellularLocation>
        <location evidence="1 7 8">Nucleus</location>
    </subcellularLocation>
</comment>
<dbReference type="GO" id="GO:0030182">
    <property type="term" value="P:neuron differentiation"/>
    <property type="evidence" value="ECO:0007669"/>
    <property type="project" value="TreeGrafter"/>
</dbReference>
<evidence type="ECO:0000313" key="10">
    <source>
        <dbReference type="EMBL" id="RTG89517.1"/>
    </source>
</evidence>
<evidence type="ECO:0000256" key="7">
    <source>
        <dbReference type="PROSITE-ProRule" id="PRU00108"/>
    </source>
</evidence>
<keyword evidence="5 7" id="KW-0371">Homeobox</keyword>
<dbReference type="GO" id="GO:0000981">
    <property type="term" value="F:DNA-binding transcription factor activity, RNA polymerase II-specific"/>
    <property type="evidence" value="ECO:0007669"/>
    <property type="project" value="InterPro"/>
</dbReference>
<evidence type="ECO:0000256" key="2">
    <source>
        <dbReference type="ARBA" id="ARBA00006503"/>
    </source>
</evidence>
<dbReference type="FunFam" id="1.10.10.60:FF:000057">
    <property type="entry name" value="Short stature homeobox 2"/>
    <property type="match status" value="1"/>
</dbReference>
<evidence type="ECO:0000256" key="4">
    <source>
        <dbReference type="ARBA" id="ARBA00023125"/>
    </source>
</evidence>
<dbReference type="SMART" id="SM00389">
    <property type="entry name" value="HOX"/>
    <property type="match status" value="1"/>
</dbReference>
<comment type="caution">
    <text evidence="10">The sequence shown here is derived from an EMBL/GenBank/DDBJ whole genome shotgun (WGS) entry which is preliminary data.</text>
</comment>
<evidence type="ECO:0000256" key="1">
    <source>
        <dbReference type="ARBA" id="ARBA00004123"/>
    </source>
</evidence>
<dbReference type="GO" id="GO:0005634">
    <property type="term" value="C:nucleus"/>
    <property type="evidence" value="ECO:0007669"/>
    <property type="project" value="UniProtKB-SubCell"/>
</dbReference>
<dbReference type="Proteomes" id="UP000290809">
    <property type="component" value="Unassembled WGS sequence"/>
</dbReference>
<dbReference type="InterPro" id="IPR009057">
    <property type="entry name" value="Homeodomain-like_sf"/>
</dbReference>
<evidence type="ECO:0000256" key="8">
    <source>
        <dbReference type="RuleBase" id="RU000682"/>
    </source>
</evidence>
<comment type="similarity">
    <text evidence="2">Belongs to the paired homeobox family. Bicoid subfamily.</text>
</comment>
<protein>
    <recommendedName>
        <fullName evidence="9">Homeobox domain-containing protein</fullName>
    </recommendedName>
</protein>
<dbReference type="PROSITE" id="PS00027">
    <property type="entry name" value="HOMEOBOX_1"/>
    <property type="match status" value="1"/>
</dbReference>
<dbReference type="CDD" id="cd00086">
    <property type="entry name" value="homeodomain"/>
    <property type="match status" value="1"/>
</dbReference>
<dbReference type="InterPro" id="IPR017970">
    <property type="entry name" value="Homeobox_CS"/>
</dbReference>
<evidence type="ECO:0000313" key="11">
    <source>
        <dbReference type="Proteomes" id="UP000290809"/>
    </source>
</evidence>
<dbReference type="EMBL" id="QMKO01001498">
    <property type="protein sequence ID" value="RTG89517.1"/>
    <property type="molecule type" value="Genomic_DNA"/>
</dbReference>
<accession>A0A430QPF3</accession>
<dbReference type="Pfam" id="PF00046">
    <property type="entry name" value="Homeodomain"/>
    <property type="match status" value="1"/>
</dbReference>
<dbReference type="PROSITE" id="PS50071">
    <property type="entry name" value="HOMEOBOX_2"/>
    <property type="match status" value="1"/>
</dbReference>
<proteinExistence type="inferred from homology"/>
<feature type="DNA-binding region" description="Homeobox" evidence="7">
    <location>
        <begin position="881"/>
        <end position="940"/>
    </location>
</feature>
<dbReference type="Gene3D" id="1.10.10.60">
    <property type="entry name" value="Homeodomain-like"/>
    <property type="match status" value="1"/>
</dbReference>
<keyword evidence="4 7" id="KW-0238">DNA-binding</keyword>
<keyword evidence="3" id="KW-0217">Developmental protein</keyword>
<dbReference type="PRINTS" id="PR00031">
    <property type="entry name" value="HTHREPRESSR"/>
</dbReference>
<feature type="domain" description="Homeobox" evidence="9">
    <location>
        <begin position="879"/>
        <end position="939"/>
    </location>
</feature>
<evidence type="ECO:0000256" key="5">
    <source>
        <dbReference type="ARBA" id="ARBA00023155"/>
    </source>
</evidence>
<dbReference type="PANTHER" id="PTHR46770">
    <property type="entry name" value="HOMEOBOX PROTEIN ORTHOPEDIA"/>
    <property type="match status" value="1"/>
</dbReference>
<dbReference type="GO" id="GO:0003677">
    <property type="term" value="F:DNA binding"/>
    <property type="evidence" value="ECO:0007669"/>
    <property type="project" value="UniProtKB-UniRule"/>
</dbReference>
<reference evidence="10 11" key="1">
    <citation type="journal article" date="2019" name="PLoS Pathog.">
        <title>Genome sequence of the bovine parasite Schistosoma bovis Tanzania.</title>
        <authorList>
            <person name="Oey H."/>
            <person name="Zakrzewski M."/>
            <person name="Gobert G."/>
            <person name="Gravermann K."/>
            <person name="Stoye J."/>
            <person name="Jones M."/>
            <person name="Mcmanus D."/>
            <person name="Krause L."/>
        </authorList>
    </citation>
    <scope>NUCLEOTIDE SEQUENCE [LARGE SCALE GENOMIC DNA]</scope>
    <source>
        <strain evidence="10 11">TAN1997</strain>
    </source>
</reference>
<evidence type="ECO:0000256" key="3">
    <source>
        <dbReference type="ARBA" id="ARBA00022473"/>
    </source>
</evidence>
<evidence type="ECO:0000259" key="9">
    <source>
        <dbReference type="PROSITE" id="PS50071"/>
    </source>
</evidence>
<dbReference type="SUPFAM" id="SSF46689">
    <property type="entry name" value="Homeodomain-like"/>
    <property type="match status" value="1"/>
</dbReference>
<keyword evidence="11" id="KW-1185">Reference proteome</keyword>
<evidence type="ECO:0000256" key="6">
    <source>
        <dbReference type="ARBA" id="ARBA00023242"/>
    </source>
</evidence>
<keyword evidence="6 7" id="KW-0539">Nucleus</keyword>
<gene>
    <name evidence="10" type="ORF">DC041_0000169</name>
</gene>
<dbReference type="STRING" id="6184.A0A430QPF3"/>